<dbReference type="RefSeq" id="XP_013990850.1">
    <property type="nucleotide sequence ID" value="XM_014135375.2"/>
</dbReference>
<dbReference type="AlphaFoldDB" id="A0A1S3LJ32"/>
<feature type="domain" description="Anoctamin transmembrane" evidence="2">
    <location>
        <begin position="5"/>
        <end position="50"/>
    </location>
</feature>
<proteinExistence type="predicted"/>
<sequence>MEITLVYWELLAVRLGFIIAFEHVVFFFLQAIDWMVPNVSESLELKMKRERYLAKQGRQSGGPVGESACPGLQPSVHLFLAMLAVSVFLCHSACRKCALVHVS</sequence>
<keyword evidence="1" id="KW-0812">Transmembrane</keyword>
<dbReference type="Pfam" id="PF04547">
    <property type="entry name" value="Anoctamin"/>
    <property type="match status" value="1"/>
</dbReference>
<organism evidence="3 4">
    <name type="scientific">Salmo salar</name>
    <name type="common">Atlantic salmon</name>
    <dbReference type="NCBI Taxonomy" id="8030"/>
    <lineage>
        <taxon>Eukaryota</taxon>
        <taxon>Metazoa</taxon>
        <taxon>Chordata</taxon>
        <taxon>Craniata</taxon>
        <taxon>Vertebrata</taxon>
        <taxon>Euteleostomi</taxon>
        <taxon>Actinopterygii</taxon>
        <taxon>Neopterygii</taxon>
        <taxon>Teleostei</taxon>
        <taxon>Protacanthopterygii</taxon>
        <taxon>Salmoniformes</taxon>
        <taxon>Salmonidae</taxon>
        <taxon>Salmoninae</taxon>
        <taxon>Salmo</taxon>
    </lineage>
</organism>
<keyword evidence="3" id="KW-1185">Reference proteome</keyword>
<dbReference type="Proteomes" id="UP001652741">
    <property type="component" value="Chromosome ssa13"/>
</dbReference>
<keyword evidence="1" id="KW-1133">Transmembrane helix</keyword>
<evidence type="ECO:0000256" key="1">
    <source>
        <dbReference type="SAM" id="Phobius"/>
    </source>
</evidence>
<keyword evidence="1" id="KW-0472">Membrane</keyword>
<dbReference type="InterPro" id="IPR049452">
    <property type="entry name" value="Anoctamin_TM"/>
</dbReference>
<evidence type="ECO:0000313" key="3">
    <source>
        <dbReference type="Proteomes" id="UP001652741"/>
    </source>
</evidence>
<evidence type="ECO:0000313" key="4">
    <source>
        <dbReference type="RefSeq" id="XP_013990850.1"/>
    </source>
</evidence>
<reference evidence="4" key="1">
    <citation type="submission" date="2025-08" db="UniProtKB">
        <authorList>
            <consortium name="RefSeq"/>
        </authorList>
    </citation>
    <scope>IDENTIFICATION</scope>
</reference>
<dbReference type="GeneID" id="106566869"/>
<name>A0A1S3LJ32_SALSA</name>
<evidence type="ECO:0000259" key="2">
    <source>
        <dbReference type="Pfam" id="PF04547"/>
    </source>
</evidence>
<feature type="transmembrane region" description="Helical" evidence="1">
    <location>
        <begin position="12"/>
        <end position="32"/>
    </location>
</feature>
<protein>
    <submittedName>
        <fullName evidence="4">Anoctamin-7-like</fullName>
    </submittedName>
</protein>
<accession>A0A1S3LJ32</accession>
<gene>
    <name evidence="4" type="primary">LOC106566869</name>
</gene>
<dbReference type="KEGG" id="sasa:106566869"/>